<dbReference type="Pfam" id="PF10315">
    <property type="entry name" value="Aim19"/>
    <property type="match status" value="1"/>
</dbReference>
<sequence>MEDIQQTATNYVDLAGQSPLPPLAASALLLYVGMSSPTAIASKIGSSGGSSLFSKLSTLTKPTRATCLLFGAANALGSYIIYDGDVTNGAGFTFAWLTLYLIVNGRPSFRSMLRGRMSPVALSVLALGNAGIYGKQFFWPTKKLL</sequence>
<dbReference type="PANTHER" id="PTHR28177:SF1">
    <property type="entry name" value="ALTERED INHERITANCE OF MITOCHONDRIA PROTEIN 19, MITOCHONDRIAL"/>
    <property type="match status" value="1"/>
</dbReference>
<evidence type="ECO:0000256" key="1">
    <source>
        <dbReference type="SAM" id="Phobius"/>
    </source>
</evidence>
<keyword evidence="1" id="KW-1133">Transmembrane helix</keyword>
<feature type="transmembrane region" description="Helical" evidence="1">
    <location>
        <begin position="65"/>
        <end position="82"/>
    </location>
</feature>
<feature type="transmembrane region" description="Helical" evidence="1">
    <location>
        <begin position="117"/>
        <end position="139"/>
    </location>
</feature>
<reference evidence="3" key="1">
    <citation type="submission" date="2019-03" db="EMBL/GenBank/DDBJ databases">
        <title>Snf2 controls pulcherriminic acid biosynthesis and connects pigmentation and antifungal activity of the yeast Metschnikowia pulcherrima.</title>
        <authorList>
            <person name="Gore-Lloyd D."/>
            <person name="Sumann I."/>
            <person name="Brachmann A.O."/>
            <person name="Schneeberger K."/>
            <person name="Ortiz-Merino R.A."/>
            <person name="Moreno-Beltran M."/>
            <person name="Schlaefli M."/>
            <person name="Kirner P."/>
            <person name="Santos Kron A."/>
            <person name="Wolfe K.H."/>
            <person name="Piel J."/>
            <person name="Ahrens C.H."/>
            <person name="Henk D."/>
            <person name="Freimoser F.M."/>
        </authorList>
    </citation>
    <scope>NUCLEOTIDE SEQUENCE [LARGE SCALE GENOMIC DNA]</scope>
    <source>
        <strain evidence="3">APC 1.2</strain>
    </source>
</reference>
<dbReference type="Proteomes" id="UP000292447">
    <property type="component" value="Chromosome II"/>
</dbReference>
<dbReference type="PANTHER" id="PTHR28177">
    <property type="entry name" value="ALTERED INHERITANCE OF MITOCHONDRIA PROTEIN 19, MITOCHONDRIAL"/>
    <property type="match status" value="1"/>
</dbReference>
<dbReference type="AlphaFoldDB" id="A0A4P6XKZ4"/>
<gene>
    <name evidence="2" type="primary">MPUL0B11340</name>
    <name evidence="2" type="ORF">METSCH_B11340</name>
</gene>
<evidence type="ECO:0000313" key="3">
    <source>
        <dbReference type="Proteomes" id="UP000292447"/>
    </source>
</evidence>
<dbReference type="GO" id="GO:0005739">
    <property type="term" value="C:mitochondrion"/>
    <property type="evidence" value="ECO:0007669"/>
    <property type="project" value="TreeGrafter"/>
</dbReference>
<proteinExistence type="predicted"/>
<feature type="transmembrane region" description="Helical" evidence="1">
    <location>
        <begin position="88"/>
        <end position="105"/>
    </location>
</feature>
<keyword evidence="1" id="KW-0472">Membrane</keyword>
<dbReference type="EMBL" id="CP034457">
    <property type="protein sequence ID" value="QBM87920.1"/>
    <property type="molecule type" value="Genomic_DNA"/>
</dbReference>
<evidence type="ECO:0000313" key="2">
    <source>
        <dbReference type="EMBL" id="QBM87920.1"/>
    </source>
</evidence>
<organism evidence="2 3">
    <name type="scientific">Metschnikowia aff. pulcherrima</name>
    <dbReference type="NCBI Taxonomy" id="2163413"/>
    <lineage>
        <taxon>Eukaryota</taxon>
        <taxon>Fungi</taxon>
        <taxon>Dikarya</taxon>
        <taxon>Ascomycota</taxon>
        <taxon>Saccharomycotina</taxon>
        <taxon>Pichiomycetes</taxon>
        <taxon>Metschnikowiaceae</taxon>
        <taxon>Metschnikowia</taxon>
    </lineage>
</organism>
<dbReference type="InterPro" id="IPR019419">
    <property type="entry name" value="AIM19"/>
</dbReference>
<accession>A0A4P6XKZ4</accession>
<keyword evidence="3" id="KW-1185">Reference proteome</keyword>
<protein>
    <submittedName>
        <fullName evidence="2">Uncharacterized protein</fullName>
    </submittedName>
</protein>
<keyword evidence="1" id="KW-0812">Transmembrane</keyword>
<name>A0A4P6XKZ4_9ASCO</name>